<comment type="caution">
    <text evidence="1">The sequence shown here is derived from an EMBL/GenBank/DDBJ whole genome shotgun (WGS) entry which is preliminary data.</text>
</comment>
<evidence type="ECO:0008006" key="3">
    <source>
        <dbReference type="Google" id="ProtNLM"/>
    </source>
</evidence>
<reference evidence="1 2" key="1">
    <citation type="submission" date="2014-10" db="EMBL/GenBank/DDBJ databases">
        <title>Kaistella jeonii genome.</title>
        <authorList>
            <person name="Clayton J.T."/>
            <person name="Newman J.D."/>
        </authorList>
    </citation>
    <scope>NUCLEOTIDE SEQUENCE [LARGE SCALE GENOMIC DNA]</scope>
    <source>
        <strain evidence="1 2">DSM 17048</strain>
    </source>
</reference>
<dbReference type="Proteomes" id="UP000031473">
    <property type="component" value="Unassembled WGS sequence"/>
</dbReference>
<dbReference type="STRING" id="266749.SAMN05421876_102359"/>
<sequence>MSRSKPMPYSIFKLSHHITVIELEDYLKEYEEFVSSKISAIEIKYNEIHELKKNQKEDAEYLDFLHDNLIDENMKFGSIFTNNFRSSFMSLVIMHLEHELNKICSFHQKRNSIPFGVKDLKGNSDLDKVNIYLTQTEHLPITSLKSWSKIKDYQFVRNKFAHQKGEIALSSTSDVNKIKEICKNYKGIKIEEKHKKIQINLISPELCTESLNDIFAFLGEIISLLDNKSNTQTSSPSI</sequence>
<organism evidence="1 2">
    <name type="scientific">Kaistella jeonii</name>
    <dbReference type="NCBI Taxonomy" id="266749"/>
    <lineage>
        <taxon>Bacteria</taxon>
        <taxon>Pseudomonadati</taxon>
        <taxon>Bacteroidota</taxon>
        <taxon>Flavobacteriia</taxon>
        <taxon>Flavobacteriales</taxon>
        <taxon>Weeksellaceae</taxon>
        <taxon>Chryseobacterium group</taxon>
        <taxon>Kaistella</taxon>
    </lineage>
</organism>
<gene>
    <name evidence="1" type="ORF">OA86_04685</name>
</gene>
<accession>A0A0C1FDL1</accession>
<dbReference type="AlphaFoldDB" id="A0A0C1FDL1"/>
<proteinExistence type="predicted"/>
<dbReference type="RefSeq" id="WP_039349570.1">
    <property type="nucleotide sequence ID" value="NZ_FOLA01000002.1"/>
</dbReference>
<protein>
    <recommendedName>
        <fullName evidence="3">RiboL-PSP-HEPN domain-containing protein</fullName>
    </recommendedName>
</protein>
<name>A0A0C1FDL1_9FLAO</name>
<keyword evidence="2" id="KW-1185">Reference proteome</keyword>
<evidence type="ECO:0000313" key="2">
    <source>
        <dbReference type="Proteomes" id="UP000031473"/>
    </source>
</evidence>
<dbReference type="EMBL" id="JSYL01000002">
    <property type="protein sequence ID" value="KIA89913.1"/>
    <property type="molecule type" value="Genomic_DNA"/>
</dbReference>
<evidence type="ECO:0000313" key="1">
    <source>
        <dbReference type="EMBL" id="KIA89913.1"/>
    </source>
</evidence>
<dbReference type="OrthoDB" id="1490886at2"/>